<dbReference type="AlphaFoldDB" id="A0A382UEY2"/>
<dbReference type="EMBL" id="UINC01143734">
    <property type="protein sequence ID" value="SVD32829.1"/>
    <property type="molecule type" value="Genomic_DNA"/>
</dbReference>
<protein>
    <recommendedName>
        <fullName evidence="3">BolA family transcriptional regulator</fullName>
    </recommendedName>
</protein>
<dbReference type="InterPro" id="IPR050961">
    <property type="entry name" value="BolA/IbaG_stress_morph_reg"/>
</dbReference>
<dbReference type="SUPFAM" id="SSF82657">
    <property type="entry name" value="BolA-like"/>
    <property type="match status" value="1"/>
</dbReference>
<dbReference type="PANTHER" id="PTHR46229">
    <property type="entry name" value="BOLA TRANSCRIPTION REGULATOR"/>
    <property type="match status" value="1"/>
</dbReference>
<dbReference type="InterPro" id="IPR002634">
    <property type="entry name" value="BolA"/>
</dbReference>
<proteinExistence type="inferred from homology"/>
<evidence type="ECO:0008006" key="3">
    <source>
        <dbReference type="Google" id="ProtNLM"/>
    </source>
</evidence>
<comment type="similarity">
    <text evidence="1">Belongs to the BolA/IbaG family.</text>
</comment>
<dbReference type="PIRSF" id="PIRSF003113">
    <property type="entry name" value="BolA"/>
    <property type="match status" value="1"/>
</dbReference>
<dbReference type="PANTHER" id="PTHR46229:SF2">
    <property type="entry name" value="BOLA-LIKE PROTEIN 1"/>
    <property type="match status" value="1"/>
</dbReference>
<evidence type="ECO:0000313" key="2">
    <source>
        <dbReference type="EMBL" id="SVD32829.1"/>
    </source>
</evidence>
<gene>
    <name evidence="2" type="ORF">METZ01_LOCUS385683</name>
</gene>
<dbReference type="InterPro" id="IPR036065">
    <property type="entry name" value="BolA-like_sf"/>
</dbReference>
<evidence type="ECO:0000256" key="1">
    <source>
        <dbReference type="ARBA" id="ARBA00005578"/>
    </source>
</evidence>
<accession>A0A382UEY2</accession>
<organism evidence="2">
    <name type="scientific">marine metagenome</name>
    <dbReference type="NCBI Taxonomy" id="408172"/>
    <lineage>
        <taxon>unclassified sequences</taxon>
        <taxon>metagenomes</taxon>
        <taxon>ecological metagenomes</taxon>
    </lineage>
</organism>
<sequence>MIKLFEEIKTKITNKFNPDQVELIDNSHFHTSHKSFDSNKFHLKIIIKSHVLKKMSKIEAHKAIFATLKDEMQNKIHALEIEIK</sequence>
<dbReference type="Pfam" id="PF01722">
    <property type="entry name" value="BolA"/>
    <property type="match status" value="1"/>
</dbReference>
<dbReference type="Gene3D" id="3.30.300.90">
    <property type="entry name" value="BolA-like"/>
    <property type="match status" value="1"/>
</dbReference>
<name>A0A382UEY2_9ZZZZ</name>
<reference evidence="2" key="1">
    <citation type="submission" date="2018-05" db="EMBL/GenBank/DDBJ databases">
        <authorList>
            <person name="Lanie J.A."/>
            <person name="Ng W.-L."/>
            <person name="Kazmierczak K.M."/>
            <person name="Andrzejewski T.M."/>
            <person name="Davidsen T.M."/>
            <person name="Wayne K.J."/>
            <person name="Tettelin H."/>
            <person name="Glass J.I."/>
            <person name="Rusch D."/>
            <person name="Podicherti R."/>
            <person name="Tsui H.-C.T."/>
            <person name="Winkler M.E."/>
        </authorList>
    </citation>
    <scope>NUCLEOTIDE SEQUENCE</scope>
</reference>